<keyword evidence="2" id="KW-1185">Reference proteome</keyword>
<name>A0A6N4V5W7_9MYCO</name>
<evidence type="ECO:0000313" key="1">
    <source>
        <dbReference type="EMBL" id="BBX49408.1"/>
    </source>
</evidence>
<accession>A0A6N4V5W7</accession>
<organism evidence="1 2">
    <name type="scientific">Mycolicibacterium poriferae</name>
    <dbReference type="NCBI Taxonomy" id="39694"/>
    <lineage>
        <taxon>Bacteria</taxon>
        <taxon>Bacillati</taxon>
        <taxon>Actinomycetota</taxon>
        <taxon>Actinomycetes</taxon>
        <taxon>Mycobacteriales</taxon>
        <taxon>Mycobacteriaceae</taxon>
        <taxon>Mycolicibacterium</taxon>
    </lineage>
</organism>
<gene>
    <name evidence="1" type="ORF">MPOR_04340</name>
</gene>
<dbReference type="PANTHER" id="PTHR42815">
    <property type="entry name" value="FAD-BINDING, PUTATIVE (AFU_ORTHOLOGUE AFUA_6G07600)-RELATED"/>
    <property type="match status" value="1"/>
</dbReference>
<dbReference type="KEGG" id="mpof:MPOR_04340"/>
<dbReference type="Gene3D" id="2.30.110.10">
    <property type="entry name" value="Electron Transport, Fmn-binding Protein, Chain A"/>
    <property type="match status" value="1"/>
</dbReference>
<sequence length="281" mass="29923">MTTGFHPGELVVQQRAGALDAAARLEPMVRPGGLTPGAATFVSGATFGALTARDRAGRLWTAPLLGQPGFVTPESSSTLRIRSGIADTDPLFDLPSGQAVGVIVIDYAARRRLRVNGHLDRSAEGELLVSIAQAYGNCPQYIPRAQWRSGLPAPHRRRVHDGDSLRDSDIDQIRRAATFILGTTHPTAGNDASHRGGPPGFVTVSPRRVRWPDYPGNNMFNSLGNLAVDPTAALMFAATSGRVVQISGEATVTWGQPAAEEPDDTGRGVEFRIDRVVVTTA</sequence>
<evidence type="ECO:0000313" key="2">
    <source>
        <dbReference type="Proteomes" id="UP000466785"/>
    </source>
</evidence>
<dbReference type="SUPFAM" id="SSF50475">
    <property type="entry name" value="FMN-binding split barrel"/>
    <property type="match status" value="1"/>
</dbReference>
<dbReference type="EMBL" id="AP022570">
    <property type="protein sequence ID" value="BBX49408.1"/>
    <property type="molecule type" value="Genomic_DNA"/>
</dbReference>
<dbReference type="RefSeq" id="WP_235682411.1">
    <property type="nucleotide sequence ID" value="NZ_AP022570.1"/>
</dbReference>
<dbReference type="PANTHER" id="PTHR42815:SF2">
    <property type="entry name" value="FAD-BINDING, PUTATIVE (AFU_ORTHOLOGUE AFUA_6G07600)-RELATED"/>
    <property type="match status" value="1"/>
</dbReference>
<proteinExistence type="predicted"/>
<dbReference type="InterPro" id="IPR012349">
    <property type="entry name" value="Split_barrel_FMN-bd"/>
</dbReference>
<protein>
    <submittedName>
        <fullName evidence="1">Uncharacterized protein</fullName>
    </submittedName>
</protein>
<dbReference type="AlphaFoldDB" id="A0A6N4V5W7"/>
<dbReference type="Proteomes" id="UP000466785">
    <property type="component" value="Chromosome"/>
</dbReference>
<reference evidence="1 2" key="1">
    <citation type="journal article" date="2019" name="Emerg. Microbes Infect.">
        <title>Comprehensive subspecies identification of 175 nontuberculous mycobacteria species based on 7547 genomic profiles.</title>
        <authorList>
            <person name="Matsumoto Y."/>
            <person name="Kinjo T."/>
            <person name="Motooka D."/>
            <person name="Nabeya D."/>
            <person name="Jung N."/>
            <person name="Uechi K."/>
            <person name="Horii T."/>
            <person name="Iida T."/>
            <person name="Fujita J."/>
            <person name="Nakamura S."/>
        </authorList>
    </citation>
    <scope>NUCLEOTIDE SEQUENCE [LARGE SCALE GENOMIC DNA]</scope>
    <source>
        <strain evidence="1 2">JCM 12603</strain>
    </source>
</reference>